<accession>A0A4Q9M5M7</accession>
<reference evidence="1" key="1">
    <citation type="submission" date="2019-01" db="EMBL/GenBank/DDBJ databases">
        <title>Draft genome sequences of three monokaryotic isolates of the white-rot basidiomycete fungus Dichomitus squalens.</title>
        <authorList>
            <consortium name="DOE Joint Genome Institute"/>
            <person name="Lopez S.C."/>
            <person name="Andreopoulos B."/>
            <person name="Pangilinan J."/>
            <person name="Lipzen A."/>
            <person name="Riley R."/>
            <person name="Ahrendt S."/>
            <person name="Ng V."/>
            <person name="Barry K."/>
            <person name="Daum C."/>
            <person name="Grigoriev I.V."/>
            <person name="Hilden K.S."/>
            <person name="Makela M.R."/>
            <person name="de Vries R.P."/>
        </authorList>
    </citation>
    <scope>NUCLEOTIDE SEQUENCE [LARGE SCALE GENOMIC DNA]</scope>
    <source>
        <strain evidence="1">OM18370.1</strain>
    </source>
</reference>
<sequence length="310" mass="34724">MDIDSAHPSPLLPGSLEVMHHPFTAMDMQFTDEYSLVVAQSHIAGFWVLADIEEIDVDWQAWTSVIPDRLELANITTLRIHIQGTHNFWHTIFGPMVQLKELAVSLDKASLAPTARPPVVILRSVLSQEPLLCPALHTLNIEWPNAIKSDDLCVSDLTDMLVTRTRLGCPIHTLAVRAIAVIVDIGGQRVWGFGPMLAPLAALVQAFSSVSRLDEHVCTFEPSRIWSVEGAEEYWELDQFSRPHYSVPGGGMPVLSRTESTCSCVPRVFYNPADSTRSWLRCRDTGIQRYARAIKWPGEPRSRGHERQRA</sequence>
<evidence type="ECO:0000313" key="1">
    <source>
        <dbReference type="EMBL" id="TBU22205.1"/>
    </source>
</evidence>
<proteinExistence type="predicted"/>
<dbReference type="Proteomes" id="UP000292957">
    <property type="component" value="Unassembled WGS sequence"/>
</dbReference>
<protein>
    <submittedName>
        <fullName evidence="1">Uncharacterized protein</fullName>
    </submittedName>
</protein>
<dbReference type="OrthoDB" id="10578589at2759"/>
<organism evidence="1">
    <name type="scientific">Dichomitus squalens</name>
    <dbReference type="NCBI Taxonomy" id="114155"/>
    <lineage>
        <taxon>Eukaryota</taxon>
        <taxon>Fungi</taxon>
        <taxon>Dikarya</taxon>
        <taxon>Basidiomycota</taxon>
        <taxon>Agaricomycotina</taxon>
        <taxon>Agaricomycetes</taxon>
        <taxon>Polyporales</taxon>
        <taxon>Polyporaceae</taxon>
        <taxon>Dichomitus</taxon>
    </lineage>
</organism>
<dbReference type="EMBL" id="ML143552">
    <property type="protein sequence ID" value="TBU22205.1"/>
    <property type="molecule type" value="Genomic_DNA"/>
</dbReference>
<dbReference type="AlphaFoldDB" id="A0A4Q9M5M7"/>
<gene>
    <name evidence="1" type="ORF">BD311DRAFT_733300</name>
</gene>
<name>A0A4Q9M5M7_9APHY</name>